<accession>A0A445MT32</accession>
<name>A0A445MT32_9BACT</name>
<gene>
    <name evidence="1" type="ORF">PITCH_A140049</name>
</gene>
<reference evidence="1" key="1">
    <citation type="submission" date="2018-01" db="EMBL/GenBank/DDBJ databases">
        <authorList>
            <person name="Regsiter A."/>
            <person name="William W."/>
        </authorList>
    </citation>
    <scope>NUCLEOTIDE SEQUENCE</scope>
    <source>
        <strain evidence="1">TRIP AH-1</strain>
    </source>
</reference>
<dbReference type="NCBIfam" id="TIGR02574">
    <property type="entry name" value="stabl_TIGR02574"/>
    <property type="match status" value="1"/>
</dbReference>
<evidence type="ECO:0000313" key="1">
    <source>
        <dbReference type="EMBL" id="SPD72569.1"/>
    </source>
</evidence>
<dbReference type="InterPro" id="IPR013406">
    <property type="entry name" value="CHP02574_addiction_mod"/>
</dbReference>
<proteinExistence type="predicted"/>
<evidence type="ECO:0008006" key="2">
    <source>
        <dbReference type="Google" id="ProtNLM"/>
    </source>
</evidence>
<sequence>MSNILEKLENEVLSLPPQERAFLADRLLSSLDGDILTDVDAAWIAEAERRYQEYKEGKRSGIDAREVFAEADRMLK</sequence>
<organism evidence="1">
    <name type="scientific">uncultured Desulfobacterium sp</name>
    <dbReference type="NCBI Taxonomy" id="201089"/>
    <lineage>
        <taxon>Bacteria</taxon>
        <taxon>Pseudomonadati</taxon>
        <taxon>Thermodesulfobacteriota</taxon>
        <taxon>Desulfobacteria</taxon>
        <taxon>Desulfobacterales</taxon>
        <taxon>Desulfobacteriaceae</taxon>
        <taxon>Desulfobacterium</taxon>
        <taxon>environmental samples</taxon>
    </lineage>
</organism>
<dbReference type="AlphaFoldDB" id="A0A445MT32"/>
<protein>
    <recommendedName>
        <fullName evidence="2">Addiction module component, TIGR02574 family</fullName>
    </recommendedName>
</protein>
<dbReference type="Pfam" id="PF09720">
    <property type="entry name" value="Unstab_antitox"/>
    <property type="match status" value="1"/>
</dbReference>
<dbReference type="EMBL" id="OJIN01000046">
    <property type="protein sequence ID" value="SPD72569.1"/>
    <property type="molecule type" value="Genomic_DNA"/>
</dbReference>